<dbReference type="Proteomes" id="UP000294933">
    <property type="component" value="Unassembled WGS sequence"/>
</dbReference>
<keyword evidence="3" id="KW-1185">Reference proteome</keyword>
<reference evidence="2 3" key="1">
    <citation type="submission" date="2018-06" db="EMBL/GenBank/DDBJ databases">
        <title>A transcriptomic atlas of mushroom development highlights an independent origin of complex multicellularity.</title>
        <authorList>
            <consortium name="DOE Joint Genome Institute"/>
            <person name="Krizsan K."/>
            <person name="Almasi E."/>
            <person name="Merenyi Z."/>
            <person name="Sahu N."/>
            <person name="Viragh M."/>
            <person name="Koszo T."/>
            <person name="Mondo S."/>
            <person name="Kiss B."/>
            <person name="Balint B."/>
            <person name="Kues U."/>
            <person name="Barry K."/>
            <person name="Hegedus J.C."/>
            <person name="Henrissat B."/>
            <person name="Johnson J."/>
            <person name="Lipzen A."/>
            <person name="Ohm R."/>
            <person name="Nagy I."/>
            <person name="Pangilinan J."/>
            <person name="Yan J."/>
            <person name="Xiong Y."/>
            <person name="Grigoriev I.V."/>
            <person name="Hibbett D.S."/>
            <person name="Nagy L.G."/>
        </authorList>
    </citation>
    <scope>NUCLEOTIDE SEQUENCE [LARGE SCALE GENOMIC DNA]</scope>
    <source>
        <strain evidence="2 3">SZMC22713</strain>
    </source>
</reference>
<feature type="compositionally biased region" description="Low complexity" evidence="1">
    <location>
        <begin position="34"/>
        <end position="45"/>
    </location>
</feature>
<dbReference type="EMBL" id="ML170156">
    <property type="protein sequence ID" value="TDL29589.1"/>
    <property type="molecule type" value="Genomic_DNA"/>
</dbReference>
<accession>A0A4R5XEN3</accession>
<sequence>MSVHAASTVDTNSPINPNFRNRRFPAAWPDSNASPTSSTISSTPTRMPLRTAPSSTIGTPNRRIVIKVDPVMVSCFDSNDKELYELWAPTR</sequence>
<evidence type="ECO:0000313" key="3">
    <source>
        <dbReference type="Proteomes" id="UP000294933"/>
    </source>
</evidence>
<protein>
    <submittedName>
        <fullName evidence="2">Uncharacterized protein</fullName>
    </submittedName>
</protein>
<proteinExistence type="predicted"/>
<gene>
    <name evidence="2" type="ORF">BD410DRAFT_780038</name>
</gene>
<name>A0A4R5XEN3_9AGAM</name>
<dbReference type="AlphaFoldDB" id="A0A4R5XEN3"/>
<dbReference type="OrthoDB" id="2669285at2759"/>
<organism evidence="2 3">
    <name type="scientific">Rickenella mellea</name>
    <dbReference type="NCBI Taxonomy" id="50990"/>
    <lineage>
        <taxon>Eukaryota</taxon>
        <taxon>Fungi</taxon>
        <taxon>Dikarya</taxon>
        <taxon>Basidiomycota</taxon>
        <taxon>Agaricomycotina</taxon>
        <taxon>Agaricomycetes</taxon>
        <taxon>Hymenochaetales</taxon>
        <taxon>Rickenellaceae</taxon>
        <taxon>Rickenella</taxon>
    </lineage>
</organism>
<feature type="compositionally biased region" description="Polar residues" evidence="1">
    <location>
        <begin position="8"/>
        <end position="19"/>
    </location>
</feature>
<feature type="region of interest" description="Disordered" evidence="1">
    <location>
        <begin position="1"/>
        <end position="58"/>
    </location>
</feature>
<evidence type="ECO:0000256" key="1">
    <source>
        <dbReference type="SAM" id="MobiDB-lite"/>
    </source>
</evidence>
<evidence type="ECO:0000313" key="2">
    <source>
        <dbReference type="EMBL" id="TDL29589.1"/>
    </source>
</evidence>
<dbReference type="VEuPathDB" id="FungiDB:BD410DRAFT_780038"/>